<evidence type="ECO:0000313" key="1">
    <source>
        <dbReference type="EMBL" id="KAG0152428.1"/>
    </source>
</evidence>
<dbReference type="Gene3D" id="3.10.50.10">
    <property type="match status" value="1"/>
</dbReference>
<gene>
    <name evidence="1" type="ORF">CROQUDRAFT_143727</name>
</gene>
<dbReference type="EMBL" id="MU167208">
    <property type="protein sequence ID" value="KAG0152428.1"/>
    <property type="molecule type" value="Genomic_DNA"/>
</dbReference>
<organism evidence="1 2">
    <name type="scientific">Cronartium quercuum f. sp. fusiforme G11</name>
    <dbReference type="NCBI Taxonomy" id="708437"/>
    <lineage>
        <taxon>Eukaryota</taxon>
        <taxon>Fungi</taxon>
        <taxon>Dikarya</taxon>
        <taxon>Basidiomycota</taxon>
        <taxon>Pucciniomycotina</taxon>
        <taxon>Pucciniomycetes</taxon>
        <taxon>Pucciniales</taxon>
        <taxon>Coleosporiaceae</taxon>
        <taxon>Cronartium</taxon>
    </lineage>
</organism>
<dbReference type="OrthoDB" id="73875at2759"/>
<dbReference type="Gene3D" id="3.20.20.80">
    <property type="entry name" value="Glycosidases"/>
    <property type="match status" value="1"/>
</dbReference>
<dbReference type="Proteomes" id="UP000886653">
    <property type="component" value="Unassembled WGS sequence"/>
</dbReference>
<dbReference type="InterPro" id="IPR029070">
    <property type="entry name" value="Chitinase_insertion_sf"/>
</dbReference>
<reference evidence="1" key="1">
    <citation type="submission" date="2013-11" db="EMBL/GenBank/DDBJ databases">
        <title>Genome sequence of the fusiform rust pathogen reveals effectors for host alternation and coevolution with pine.</title>
        <authorList>
            <consortium name="DOE Joint Genome Institute"/>
            <person name="Smith K."/>
            <person name="Pendleton A."/>
            <person name="Kubisiak T."/>
            <person name="Anderson C."/>
            <person name="Salamov A."/>
            <person name="Aerts A."/>
            <person name="Riley R."/>
            <person name="Clum A."/>
            <person name="Lindquist E."/>
            <person name="Ence D."/>
            <person name="Campbell M."/>
            <person name="Kronenberg Z."/>
            <person name="Feau N."/>
            <person name="Dhillon B."/>
            <person name="Hamelin R."/>
            <person name="Burleigh J."/>
            <person name="Smith J."/>
            <person name="Yandell M."/>
            <person name="Nelson C."/>
            <person name="Grigoriev I."/>
            <person name="Davis J."/>
        </authorList>
    </citation>
    <scope>NUCLEOTIDE SEQUENCE</scope>
    <source>
        <strain evidence="1">G11</strain>
    </source>
</reference>
<protein>
    <submittedName>
        <fullName evidence="1">Uncharacterized protein</fullName>
    </submittedName>
</protein>
<proteinExistence type="predicted"/>
<accession>A0A9P6NUD4</accession>
<evidence type="ECO:0000313" key="2">
    <source>
        <dbReference type="Proteomes" id="UP000886653"/>
    </source>
</evidence>
<name>A0A9P6NUD4_9BASI</name>
<sequence length="61" mass="6669">MHPLLFKTSTKTLIAHDDPTSLSEKVKYAQSKGLADVNVFDESSDAPSRLLLKSVNQAPRA</sequence>
<comment type="caution">
    <text evidence="1">The sequence shown here is derived from an EMBL/GenBank/DDBJ whole genome shotgun (WGS) entry which is preliminary data.</text>
</comment>
<dbReference type="AlphaFoldDB" id="A0A9P6NUD4"/>
<keyword evidence="2" id="KW-1185">Reference proteome</keyword>